<accession>A0A837ZWM2</accession>
<sequence length="552" mass="60304">MNWGDIRDWDPAGLESAADDIKAALDQLRRHAEDLGGAHPREWIGEASRAARTKRGELVDEYDDVTHAAEPVWKQLQDAADAITDLHREQDEADELARRYFWRITDAGALESTLDGVEQLDPEFAQLRQDTARQLSDAISAVEDKAGEIDAELAAAMRRAHSPTVFADEDGDEDRLTLPPPGTAPAQVSEWWHGLSAEEREELIRTEPAAIGNLDGVPYSASHEANVARIPDERERLQSRLDELRAERSELQRGPRGSETSEHREYDERIERVENKLDALDALDDQVGRGRQVLAFDTSGEGVRAAVGLGNVDSADNVGVYTPGMHSAVEDNMSRYIEEVREVQRHADEMLGADPNRRDETTASVVWMDYHAPQDVGSVLSRERADAGAERLAEFMDGVQASRTDDPPQRLAGISHSYGSTTMGEALKQTDAADAFIAQGSPGWYGSEGLQVPEGDRFNLSADQDAVADLGGMVHGGYPSDDPTVRELSTDDAVTPDTGEPLPGVTGHTGYTEANDGMSTSEYNTAAAMIGQESNYIDQPKHEYPGFPHGAP</sequence>
<protein>
    <recommendedName>
        <fullName evidence="2">DUF1023 domain-containing protein</fullName>
    </recommendedName>
</protein>
<feature type="region of interest" description="Disordered" evidence="1">
    <location>
        <begin position="245"/>
        <end position="267"/>
    </location>
</feature>
<dbReference type="Gene3D" id="1.10.287.1060">
    <property type="entry name" value="ESAT-6-like"/>
    <property type="match status" value="1"/>
</dbReference>
<dbReference type="Pfam" id="PF06259">
    <property type="entry name" value="Abhydrolase_8"/>
    <property type="match status" value="1"/>
</dbReference>
<gene>
    <name evidence="3" type="ORF">H0B56_03115</name>
</gene>
<evidence type="ECO:0000259" key="2">
    <source>
        <dbReference type="Pfam" id="PF06259"/>
    </source>
</evidence>
<name>A0A837ZWM2_9PSEU</name>
<proteinExistence type="predicted"/>
<dbReference type="RefSeq" id="WP_180891381.1">
    <property type="nucleotide sequence ID" value="NZ_JACCKD010000001.1"/>
</dbReference>
<evidence type="ECO:0000313" key="3">
    <source>
        <dbReference type="EMBL" id="MBA0124524.1"/>
    </source>
</evidence>
<dbReference type="EMBL" id="JACCKD010000001">
    <property type="protein sequence ID" value="MBA0124524.1"/>
    <property type="molecule type" value="Genomic_DNA"/>
</dbReference>
<dbReference type="Proteomes" id="UP000582974">
    <property type="component" value="Unassembled WGS sequence"/>
</dbReference>
<comment type="caution">
    <text evidence="3">The sequence shown here is derived from an EMBL/GenBank/DDBJ whole genome shotgun (WGS) entry which is preliminary data.</text>
</comment>
<evidence type="ECO:0000256" key="1">
    <source>
        <dbReference type="SAM" id="MobiDB-lite"/>
    </source>
</evidence>
<evidence type="ECO:0000313" key="4">
    <source>
        <dbReference type="Proteomes" id="UP000582974"/>
    </source>
</evidence>
<keyword evidence="4" id="KW-1185">Reference proteome</keyword>
<dbReference type="AlphaFoldDB" id="A0A837ZWM2"/>
<feature type="domain" description="DUF1023" evidence="2">
    <location>
        <begin position="302"/>
        <end position="469"/>
    </location>
</feature>
<organism evidence="3 4">
    <name type="scientific">Haloechinothrix aidingensis</name>
    <dbReference type="NCBI Taxonomy" id="2752311"/>
    <lineage>
        <taxon>Bacteria</taxon>
        <taxon>Bacillati</taxon>
        <taxon>Actinomycetota</taxon>
        <taxon>Actinomycetes</taxon>
        <taxon>Pseudonocardiales</taxon>
        <taxon>Pseudonocardiaceae</taxon>
        <taxon>Haloechinothrix</taxon>
    </lineage>
</organism>
<dbReference type="InterPro" id="IPR010427">
    <property type="entry name" value="DUF1023"/>
</dbReference>
<reference evidence="3 4" key="1">
    <citation type="submission" date="2020-07" db="EMBL/GenBank/DDBJ databases">
        <title>Genome of Haloechinothrix sp.</title>
        <authorList>
            <person name="Tang S.-K."/>
            <person name="Yang L."/>
            <person name="Zhu W.-Y."/>
        </authorList>
    </citation>
    <scope>NUCLEOTIDE SEQUENCE [LARGE SCALE GENOMIC DNA]</scope>
    <source>
        <strain evidence="3 4">YIM 98757</strain>
    </source>
</reference>